<proteinExistence type="inferred from homology"/>
<dbReference type="EC" id="2.4.2.1" evidence="7"/>
<name>A0ABU7K2B6_9ACTN</name>
<dbReference type="InterPro" id="IPR000845">
    <property type="entry name" value="Nucleoside_phosphorylase_d"/>
</dbReference>
<feature type="domain" description="Nucleoside phosphorylase" evidence="8">
    <location>
        <begin position="37"/>
        <end position="271"/>
    </location>
</feature>
<evidence type="ECO:0000313" key="9">
    <source>
        <dbReference type="EMBL" id="MEE2036386.1"/>
    </source>
</evidence>
<evidence type="ECO:0000313" key="10">
    <source>
        <dbReference type="Proteomes" id="UP001356095"/>
    </source>
</evidence>
<dbReference type="PANTHER" id="PTHR11904:SF9">
    <property type="entry name" value="PURINE NUCLEOSIDE PHOSPHORYLASE-RELATED"/>
    <property type="match status" value="1"/>
</dbReference>
<sequence>MSESEQRPTTTGDAKELAAAAAQDLLARTGADSFDAMVVLGSGWAGAADTLGSPDIEFDATELPGFHAPGAEGHSSKVRSMWVGDKRIVVFMGRVHVYEGYSPAEAVHAVRTGLAAGAGTAVLTGSAGSLRADFAPGQPVVVRDHINLTSRSPLTGPSFVDLSEAYSPRLRRIIREVDASLAEGVYASTIGPQLQTPSELNVLGRSGADVVGRSLALETIAAVEMGAEVLGLTVVSNDAVGSALEPFEAERALEVVTQRARRLGELLNRVLSRA</sequence>
<gene>
    <name evidence="9" type="ORF">Q8791_04015</name>
</gene>
<dbReference type="NCBIfam" id="NF006054">
    <property type="entry name" value="PRK08202.1"/>
    <property type="match status" value="1"/>
</dbReference>
<comment type="caution">
    <text evidence="9">The sequence shown here is derived from an EMBL/GenBank/DDBJ whole genome shotgun (WGS) entry which is preliminary data.</text>
</comment>
<dbReference type="Proteomes" id="UP001356095">
    <property type="component" value="Unassembled WGS sequence"/>
</dbReference>
<dbReference type="InterPro" id="IPR035994">
    <property type="entry name" value="Nucleoside_phosphorylase_sf"/>
</dbReference>
<comment type="similarity">
    <text evidence="3 7">Belongs to the PNP/MTAP phosphorylase family.</text>
</comment>
<keyword evidence="10" id="KW-1185">Reference proteome</keyword>
<organism evidence="9 10">
    <name type="scientific">Nocardiopsis codii</name>
    <dbReference type="NCBI Taxonomy" id="3065942"/>
    <lineage>
        <taxon>Bacteria</taxon>
        <taxon>Bacillati</taxon>
        <taxon>Actinomycetota</taxon>
        <taxon>Actinomycetes</taxon>
        <taxon>Streptosporangiales</taxon>
        <taxon>Nocardiopsidaceae</taxon>
        <taxon>Nocardiopsis</taxon>
    </lineage>
</organism>
<evidence type="ECO:0000256" key="2">
    <source>
        <dbReference type="ARBA" id="ARBA00005058"/>
    </source>
</evidence>
<evidence type="ECO:0000259" key="8">
    <source>
        <dbReference type="Pfam" id="PF01048"/>
    </source>
</evidence>
<dbReference type="GO" id="GO:0004731">
    <property type="term" value="F:purine-nucleoside phosphorylase activity"/>
    <property type="evidence" value="ECO:0007669"/>
    <property type="project" value="UniProtKB-EC"/>
</dbReference>
<evidence type="ECO:0000256" key="3">
    <source>
        <dbReference type="ARBA" id="ARBA00006751"/>
    </source>
</evidence>
<comment type="catalytic activity">
    <reaction evidence="6">
        <text>a purine 2'-deoxy-D-ribonucleoside + phosphate = a purine nucleobase + 2-deoxy-alpha-D-ribose 1-phosphate</text>
        <dbReference type="Rhea" id="RHEA:36431"/>
        <dbReference type="ChEBI" id="CHEBI:26386"/>
        <dbReference type="ChEBI" id="CHEBI:43474"/>
        <dbReference type="ChEBI" id="CHEBI:57259"/>
        <dbReference type="ChEBI" id="CHEBI:142361"/>
        <dbReference type="EC" id="2.4.2.1"/>
    </reaction>
</comment>
<keyword evidence="5 7" id="KW-0808">Transferase</keyword>
<dbReference type="PANTHER" id="PTHR11904">
    <property type="entry name" value="METHYLTHIOADENOSINE/PURINE NUCLEOSIDE PHOSPHORYLASE"/>
    <property type="match status" value="1"/>
</dbReference>
<dbReference type="Pfam" id="PF01048">
    <property type="entry name" value="PNP_UDP_1"/>
    <property type="match status" value="1"/>
</dbReference>
<evidence type="ECO:0000256" key="1">
    <source>
        <dbReference type="ARBA" id="ARBA00002678"/>
    </source>
</evidence>
<keyword evidence="4 7" id="KW-0328">Glycosyltransferase</keyword>
<comment type="pathway">
    <text evidence="2 7">Purine metabolism; purine nucleoside salvage.</text>
</comment>
<dbReference type="InterPro" id="IPR011268">
    <property type="entry name" value="Purine_phosphorylase"/>
</dbReference>
<dbReference type="Gene3D" id="3.40.50.1580">
    <property type="entry name" value="Nucleoside phosphorylase domain"/>
    <property type="match status" value="1"/>
</dbReference>
<evidence type="ECO:0000256" key="7">
    <source>
        <dbReference type="PIRNR" id="PIRNR000477"/>
    </source>
</evidence>
<dbReference type="PIRSF" id="PIRSF000477">
    <property type="entry name" value="PurNPase"/>
    <property type="match status" value="1"/>
</dbReference>
<evidence type="ECO:0000256" key="5">
    <source>
        <dbReference type="ARBA" id="ARBA00022679"/>
    </source>
</evidence>
<protein>
    <recommendedName>
        <fullName evidence="7">Purine nucleoside phosphorylase</fullName>
        <ecNumber evidence="7">2.4.2.1</ecNumber>
    </recommendedName>
    <alternativeName>
        <fullName evidence="7">Inosine-guanosine phosphorylase</fullName>
    </alternativeName>
</protein>
<evidence type="ECO:0000256" key="6">
    <source>
        <dbReference type="ARBA" id="ARBA00048556"/>
    </source>
</evidence>
<comment type="function">
    <text evidence="1">The purine nucleoside phosphorylases catalyze the phosphorolytic breakdown of the N-glycosidic bond in the beta-(deoxy)ribonucleoside molecules, with the formation of the corresponding free purine bases and pentose-1-phosphate. Cleaves guanosine, inosine, 2'-deoxyguanosine and 2'-deoxyinosine.</text>
</comment>
<reference evidence="9 10" key="1">
    <citation type="submission" date="2023-08" db="EMBL/GenBank/DDBJ databases">
        <authorList>
            <person name="Girao M."/>
            <person name="Carvalho M.F."/>
        </authorList>
    </citation>
    <scope>NUCLEOTIDE SEQUENCE [LARGE SCALE GENOMIC DNA]</scope>
    <source>
        <strain evidence="9 10">CT-R113</strain>
    </source>
</reference>
<evidence type="ECO:0000256" key="4">
    <source>
        <dbReference type="ARBA" id="ARBA00022676"/>
    </source>
</evidence>
<accession>A0ABU7K2B6</accession>
<dbReference type="CDD" id="cd09009">
    <property type="entry name" value="PNP-EcPNPII_like"/>
    <property type="match status" value="1"/>
</dbReference>
<dbReference type="SUPFAM" id="SSF53167">
    <property type="entry name" value="Purine and uridine phosphorylases"/>
    <property type="match status" value="1"/>
</dbReference>
<dbReference type="RefSeq" id="WP_330090196.1">
    <property type="nucleotide sequence ID" value="NZ_JAUZMY010000003.1"/>
</dbReference>
<dbReference type="EMBL" id="JAUZMY010000003">
    <property type="protein sequence ID" value="MEE2036386.1"/>
    <property type="molecule type" value="Genomic_DNA"/>
</dbReference>